<dbReference type="PANTHER" id="PTHR30290:SF38">
    <property type="entry name" value="D,D-DIPEPTIDE-BINDING PERIPLASMIC PROTEIN DDPA-RELATED"/>
    <property type="match status" value="1"/>
</dbReference>
<dbReference type="InterPro" id="IPR030678">
    <property type="entry name" value="Peptide/Ni-bd"/>
</dbReference>
<gene>
    <name evidence="5" type="ORF">LT85_1938</name>
</gene>
<dbReference type="GO" id="GO:0030288">
    <property type="term" value="C:outer membrane-bounded periplasmic space"/>
    <property type="evidence" value="ECO:0007669"/>
    <property type="project" value="TreeGrafter"/>
</dbReference>
<evidence type="ECO:0000256" key="2">
    <source>
        <dbReference type="ARBA" id="ARBA00022729"/>
    </source>
</evidence>
<evidence type="ECO:0000259" key="4">
    <source>
        <dbReference type="Pfam" id="PF00496"/>
    </source>
</evidence>
<dbReference type="CDD" id="cd08493">
    <property type="entry name" value="PBP2_DppA_like"/>
    <property type="match status" value="1"/>
</dbReference>
<dbReference type="PROSITE" id="PS01040">
    <property type="entry name" value="SBP_BACTERIAL_5"/>
    <property type="match status" value="1"/>
</dbReference>
<name>A0A0A1F982_9BURK</name>
<dbReference type="Pfam" id="PF00496">
    <property type="entry name" value="SBP_bac_5"/>
    <property type="match status" value="1"/>
</dbReference>
<dbReference type="Gene3D" id="3.40.190.10">
    <property type="entry name" value="Periplasmic binding protein-like II"/>
    <property type="match status" value="1"/>
</dbReference>
<evidence type="ECO:0000313" key="6">
    <source>
        <dbReference type="Proteomes" id="UP000030302"/>
    </source>
</evidence>
<accession>A0A0A1F982</accession>
<dbReference type="KEGG" id="care:LT85_1938"/>
<dbReference type="GO" id="GO:0043190">
    <property type="term" value="C:ATP-binding cassette (ABC) transporter complex"/>
    <property type="evidence" value="ECO:0007669"/>
    <property type="project" value="InterPro"/>
</dbReference>
<organism evidence="5 6">
    <name type="scientific">Collimonas arenae</name>
    <dbReference type="NCBI Taxonomy" id="279058"/>
    <lineage>
        <taxon>Bacteria</taxon>
        <taxon>Pseudomonadati</taxon>
        <taxon>Pseudomonadota</taxon>
        <taxon>Betaproteobacteria</taxon>
        <taxon>Burkholderiales</taxon>
        <taxon>Oxalobacteraceae</taxon>
        <taxon>Collimonas</taxon>
    </lineage>
</organism>
<evidence type="ECO:0000256" key="3">
    <source>
        <dbReference type="SAM" id="SignalP"/>
    </source>
</evidence>
<feature type="signal peptide" evidence="3">
    <location>
        <begin position="1"/>
        <end position="30"/>
    </location>
</feature>
<dbReference type="GO" id="GO:0042938">
    <property type="term" value="P:dipeptide transport"/>
    <property type="evidence" value="ECO:0007669"/>
    <property type="project" value="TreeGrafter"/>
</dbReference>
<dbReference type="Proteomes" id="UP000030302">
    <property type="component" value="Chromosome"/>
</dbReference>
<keyword evidence="6" id="KW-1185">Reference proteome</keyword>
<evidence type="ECO:0000313" key="5">
    <source>
        <dbReference type="EMBL" id="AIY41096.1"/>
    </source>
</evidence>
<protein>
    <submittedName>
        <fullName evidence="5">Dipeptide-binding ABC transporter</fullName>
    </submittedName>
</protein>
<dbReference type="STRING" id="279058.LT85_1938"/>
<proteinExistence type="inferred from homology"/>
<dbReference type="FunFam" id="3.10.105.10:FF:000002">
    <property type="entry name" value="Dipeptide ABC transporter, substrate-binding protein"/>
    <property type="match status" value="1"/>
</dbReference>
<dbReference type="PIRSF" id="PIRSF002741">
    <property type="entry name" value="MppA"/>
    <property type="match status" value="1"/>
</dbReference>
<dbReference type="GO" id="GO:1904680">
    <property type="term" value="F:peptide transmembrane transporter activity"/>
    <property type="evidence" value="ECO:0007669"/>
    <property type="project" value="TreeGrafter"/>
</dbReference>
<dbReference type="InterPro" id="IPR000914">
    <property type="entry name" value="SBP_5_dom"/>
</dbReference>
<dbReference type="FunFam" id="3.90.76.10:FF:000002">
    <property type="entry name" value="Dipeptide ABC transporter, substrate-binding protein"/>
    <property type="match status" value="1"/>
</dbReference>
<dbReference type="AlphaFoldDB" id="A0A0A1F982"/>
<dbReference type="Gene3D" id="3.90.76.10">
    <property type="entry name" value="Dipeptide-binding Protein, Domain 1"/>
    <property type="match status" value="1"/>
</dbReference>
<reference evidence="6" key="1">
    <citation type="journal article" date="2014" name="Soil Biol. Biochem.">
        <title>Structure and function of bacterial communities in ageing soils: Insights from the Mendocino ecological staircase.</title>
        <authorList>
            <person name="Uroz S."/>
            <person name="Tech J.J."/>
            <person name="Sawaya N.A."/>
            <person name="Frey-Klett P."/>
            <person name="Leveau J.H.J."/>
        </authorList>
    </citation>
    <scope>NUCLEOTIDE SEQUENCE [LARGE SCALE GENOMIC DNA]</scope>
    <source>
        <strain evidence="6">Cal35</strain>
    </source>
</reference>
<dbReference type="Gene3D" id="3.10.105.10">
    <property type="entry name" value="Dipeptide-binding Protein, Domain 3"/>
    <property type="match status" value="1"/>
</dbReference>
<dbReference type="FunFam" id="3.40.190.10:FF:000036">
    <property type="entry name" value="Dipeptide ABC transporter, substrate-binding protein"/>
    <property type="match status" value="1"/>
</dbReference>
<feature type="domain" description="Solute-binding protein family 5" evidence="4">
    <location>
        <begin position="79"/>
        <end position="458"/>
    </location>
</feature>
<dbReference type="InterPro" id="IPR023765">
    <property type="entry name" value="SBP_5_CS"/>
</dbReference>
<sequence length="543" mass="60262">MTGSRMIRTNKLKLAVAIGMAALLGVSANAAIAAKTLVFCSEGSPEGFNPQLFTTGTTFDASSVPLYNRLVQFELGTTKIIPGLAESWIVSDGGLTYTFKLRKGVKFHSSAKFKPTRDFNADDVLFSFNRMADANHPFHKLATGSSFSYFLDMGMDKIVDKVSKVDEYTVVFKLKHPEAPFIANLGMDFASILSAEYADKMKAAGTPDVIDREPIGTGPFQFVSYQKDAVIRYKAFDAYWDGRPKLDNLIFAITPDASVRYAKLKANECQVMAFPKPADIDLMKTDPAITLLTKEGLNVGYISFNVEKKPFDNKLVRQALNLATDKQTIMKTVYQGAGQIAKNPIPPTLWSYDDQIKDYVYDPVKAKALLAKAGYPNGVEVELSYLPVTRPYNPDGKRMAELIQADWAKIGVKAMLNTYEWTEYLKRSKQGAQHAMMFGWSGDNGDPDNFFATLLGCESVRSGGNTARWCNKSFEALIQKAKLSTNQAERSKLYQQAQVIAHEEAPWIPLAHSLTHTPIRKQVIGFKMSAFALHDFSKVDLSK</sequence>
<comment type="similarity">
    <text evidence="1">Belongs to the bacterial solute-binding protein 5 family.</text>
</comment>
<dbReference type="HOGENOM" id="CLU_017028_7_0_4"/>
<dbReference type="EMBL" id="CP009962">
    <property type="protein sequence ID" value="AIY41096.1"/>
    <property type="molecule type" value="Genomic_DNA"/>
</dbReference>
<dbReference type="InterPro" id="IPR039424">
    <property type="entry name" value="SBP_5"/>
</dbReference>
<feature type="chain" id="PRO_5001974074" evidence="3">
    <location>
        <begin position="31"/>
        <end position="543"/>
    </location>
</feature>
<dbReference type="RefSeq" id="WP_038487958.1">
    <property type="nucleotide sequence ID" value="NZ_CP009962.1"/>
</dbReference>
<evidence type="ECO:0000256" key="1">
    <source>
        <dbReference type="ARBA" id="ARBA00005695"/>
    </source>
</evidence>
<dbReference type="PANTHER" id="PTHR30290">
    <property type="entry name" value="PERIPLASMIC BINDING COMPONENT OF ABC TRANSPORTER"/>
    <property type="match status" value="1"/>
</dbReference>
<dbReference type="SUPFAM" id="SSF53850">
    <property type="entry name" value="Periplasmic binding protein-like II"/>
    <property type="match status" value="1"/>
</dbReference>
<dbReference type="OrthoDB" id="9801799at2"/>
<keyword evidence="2 3" id="KW-0732">Signal</keyword>